<dbReference type="InterPro" id="IPR001638">
    <property type="entry name" value="Solute-binding_3/MltF_N"/>
</dbReference>
<feature type="domain" description="Solute-binding protein family 3/N-terminal" evidence="3">
    <location>
        <begin position="44"/>
        <end position="258"/>
    </location>
</feature>
<dbReference type="Gene3D" id="3.40.190.10">
    <property type="entry name" value="Periplasmic binding protein-like II"/>
    <property type="match status" value="2"/>
</dbReference>
<dbReference type="PANTHER" id="PTHR35936">
    <property type="entry name" value="MEMBRANE-BOUND LYTIC MUREIN TRANSGLYCOSYLASE F"/>
    <property type="match status" value="1"/>
</dbReference>
<dbReference type="Proteomes" id="UP000253061">
    <property type="component" value="Unassembled WGS sequence"/>
</dbReference>
<evidence type="ECO:0000259" key="3">
    <source>
        <dbReference type="Pfam" id="PF00497"/>
    </source>
</evidence>
<evidence type="ECO:0000313" key="5">
    <source>
        <dbReference type="Proteomes" id="UP000253061"/>
    </source>
</evidence>
<protein>
    <recommendedName>
        <fullName evidence="3">Solute-binding protein family 3/N-terminal domain-containing protein</fullName>
    </recommendedName>
</protein>
<evidence type="ECO:0000313" key="4">
    <source>
        <dbReference type="EMBL" id="RCK23890.1"/>
    </source>
</evidence>
<dbReference type="AlphaFoldDB" id="A0A367VI29"/>
<accession>A0A367VI29</accession>
<comment type="caution">
    <text evidence="4">The sequence shown here is derived from an EMBL/GenBank/DDBJ whole genome shotgun (WGS) entry which is preliminary data.</text>
</comment>
<dbReference type="SUPFAM" id="SSF53850">
    <property type="entry name" value="Periplasmic binding protein-like II"/>
    <property type="match status" value="1"/>
</dbReference>
<sequence length="269" mass="29694">MRLSLFPACLALFLYFYGAAPVAAQNTLISPPGNQDTVTLACNPFPPSKIGEDPAKPGYDVEILRAAFATRNITLITPFYPWRRAYFMANSGQVDGLCSCSYLPEREDEFFYSNLLGHVRVAFYAVGTNNLKTLEEIKDAQDMTVGIVNGYSLEASARDAGLDVLLVNSEATLIDMLLSRRLDVALSYKAPMDHELRNPDRQLPGIKSIQDKIISNNPYYSCISRNAKNPAALLNELNTGLTTIRENGLFDSILAKYGVTRKDGPPLQD</sequence>
<dbReference type="PANTHER" id="PTHR35936:SF25">
    <property type="entry name" value="ABC TRANSPORTER SUBSTRATE-BINDING PROTEIN"/>
    <property type="match status" value="1"/>
</dbReference>
<feature type="signal peptide" evidence="2">
    <location>
        <begin position="1"/>
        <end position="24"/>
    </location>
</feature>
<feature type="chain" id="PRO_5016677785" description="Solute-binding protein family 3/N-terminal domain-containing protein" evidence="2">
    <location>
        <begin position="25"/>
        <end position="269"/>
    </location>
</feature>
<reference evidence="4 5" key="1">
    <citation type="submission" date="2014-07" db="EMBL/GenBank/DDBJ databases">
        <title>Draft genome sequence of Thalassospira profundimaris R8-17.</title>
        <authorList>
            <person name="Lai Q."/>
            <person name="Shao Z."/>
        </authorList>
    </citation>
    <scope>NUCLEOTIDE SEQUENCE [LARGE SCALE GENOMIC DNA]</scope>
    <source>
        <strain evidence="4 5">R8-17</strain>
    </source>
</reference>
<dbReference type="Pfam" id="PF00497">
    <property type="entry name" value="SBP_bac_3"/>
    <property type="match status" value="1"/>
</dbReference>
<evidence type="ECO:0000256" key="2">
    <source>
        <dbReference type="SAM" id="SignalP"/>
    </source>
</evidence>
<gene>
    <name evidence="4" type="ORF">TH6_03990</name>
</gene>
<dbReference type="EMBL" id="JPWB01000002">
    <property type="protein sequence ID" value="RCK23890.1"/>
    <property type="molecule type" value="Genomic_DNA"/>
</dbReference>
<name>A0A367VI29_9PROT</name>
<keyword evidence="1 2" id="KW-0732">Signal</keyword>
<proteinExistence type="predicted"/>
<organism evidence="4 5">
    <name type="scientific">Thalassospira profundimaris</name>
    <dbReference type="NCBI Taxonomy" id="502049"/>
    <lineage>
        <taxon>Bacteria</taxon>
        <taxon>Pseudomonadati</taxon>
        <taxon>Pseudomonadota</taxon>
        <taxon>Alphaproteobacteria</taxon>
        <taxon>Rhodospirillales</taxon>
        <taxon>Thalassospiraceae</taxon>
        <taxon>Thalassospira</taxon>
    </lineage>
</organism>
<evidence type="ECO:0000256" key="1">
    <source>
        <dbReference type="ARBA" id="ARBA00022729"/>
    </source>
</evidence>